<gene>
    <name evidence="1" type="ORF">I7730_01165</name>
</gene>
<sequence length="162" mass="18363">MELKNILIGFLLVTSIGSGANTLKDIVETNDRINRLSYIADVSDEWLTPNEMLNNGGGDCEDFAISKYWDLRFKGFKSEDLLISYVNVQDIPQPHMVLIVNFKGDQFVLDNVSKLVLKQSERPDLKIVYQFNEDYIYSKGANAGSANVIKRWSHIVNTVNTN</sequence>
<dbReference type="SUPFAM" id="SSF54001">
    <property type="entry name" value="Cysteine proteinases"/>
    <property type="match status" value="1"/>
</dbReference>
<accession>A0A8H9MYR1</accession>
<dbReference type="InterPro" id="IPR038765">
    <property type="entry name" value="Papain-like_cys_pep_sf"/>
</dbReference>
<reference evidence="1" key="1">
    <citation type="journal article" date="2018" name="Genome Biol.">
        <title>SKESA: strategic k-mer extension for scrupulous assemblies.</title>
        <authorList>
            <person name="Souvorov A."/>
            <person name="Agarwala R."/>
            <person name="Lipman D.J."/>
        </authorList>
    </citation>
    <scope>NUCLEOTIDE SEQUENCE</scope>
    <source>
        <strain evidence="1">BCW_3452</strain>
    </source>
</reference>
<protein>
    <submittedName>
        <fullName evidence="1">Uncharacterized protein</fullName>
    </submittedName>
</protein>
<organism evidence="1">
    <name type="scientific">Vibrio vulnificus</name>
    <dbReference type="NCBI Taxonomy" id="672"/>
    <lineage>
        <taxon>Bacteria</taxon>
        <taxon>Pseudomonadati</taxon>
        <taxon>Pseudomonadota</taxon>
        <taxon>Gammaproteobacteria</taxon>
        <taxon>Vibrionales</taxon>
        <taxon>Vibrionaceae</taxon>
        <taxon>Vibrio</taxon>
    </lineage>
</organism>
<dbReference type="EMBL" id="DACRBY010000001">
    <property type="protein sequence ID" value="HAS8538409.1"/>
    <property type="molecule type" value="Genomic_DNA"/>
</dbReference>
<reference evidence="1" key="2">
    <citation type="submission" date="2019-01" db="EMBL/GenBank/DDBJ databases">
        <authorList>
            <consortium name="NCBI Pathogen Detection Project"/>
        </authorList>
    </citation>
    <scope>NUCLEOTIDE SEQUENCE</scope>
    <source>
        <strain evidence="1">BCW_3452</strain>
    </source>
</reference>
<dbReference type="Pfam" id="PF06035">
    <property type="entry name" value="Peptidase_C93"/>
    <property type="match status" value="1"/>
</dbReference>
<dbReference type="Proteomes" id="UP000863257">
    <property type="component" value="Unassembled WGS sequence"/>
</dbReference>
<proteinExistence type="predicted"/>
<dbReference type="PANTHER" id="PTHR39327:SF1">
    <property type="entry name" value="BLR5470 PROTEIN"/>
    <property type="match status" value="1"/>
</dbReference>
<name>A0A8H9MYR1_VIBVL</name>
<dbReference type="InterPro" id="IPR010319">
    <property type="entry name" value="Transglutaminase-like_Cys_pept"/>
</dbReference>
<dbReference type="AlphaFoldDB" id="A0A8H9MYR1"/>
<evidence type="ECO:0000313" key="1">
    <source>
        <dbReference type="EMBL" id="HAS8538409.1"/>
    </source>
</evidence>
<dbReference type="PANTHER" id="PTHR39327">
    <property type="match status" value="1"/>
</dbReference>
<dbReference type="Gene3D" id="3.10.620.30">
    <property type="match status" value="1"/>
</dbReference>
<comment type="caution">
    <text evidence="1">The sequence shown here is derived from an EMBL/GenBank/DDBJ whole genome shotgun (WGS) entry which is preliminary data.</text>
</comment>